<name>A0A8J2HLE9_COTCN</name>
<dbReference type="AlphaFoldDB" id="A0A8J2HLE9"/>
<reference evidence="1" key="1">
    <citation type="submission" date="2021-04" db="EMBL/GenBank/DDBJ databases">
        <authorList>
            <person name="Chebbi M.A.C M."/>
        </authorList>
    </citation>
    <scope>NUCLEOTIDE SEQUENCE</scope>
</reference>
<evidence type="ECO:0000313" key="2">
    <source>
        <dbReference type="Proteomes" id="UP000786811"/>
    </source>
</evidence>
<keyword evidence="2" id="KW-1185">Reference proteome</keyword>
<evidence type="ECO:0000313" key="1">
    <source>
        <dbReference type="EMBL" id="CAG5102892.1"/>
    </source>
</evidence>
<gene>
    <name evidence="1" type="ORF">HICCMSTLAB_LOCUS11236</name>
</gene>
<sequence length="499" mass="57103">MDNQSVKRKRGPYKRYLYHGSTEKIPKRTLNYWKAQETARLLHTSSDSDEPVTAVNEVSSKDEISDIVRNLTIVVDNTSNEIELDPDQPAINLDRNDEEICFSSYDESSDESAGSSDENSDSNGLLCNEFYRYVSDEDEEEETDIAEEANYERLSSETYVCDKYPIQVLIRTLFVLAFKLKFNVTNEAAENVIKLTEALNGERSGFTSLYHLKKIINYHSIPIEIHHLCLNCCSYIGEESVLKTSANSNDGVEKTIKCSNCEVHVNIKENHNSRNIFMYLSLTEQLKEFFGRYSDSLLCETPRKKLCSYAVEDIFDGKLFKAPLPEENYESSISLNFSVDGAPLFKSSNTSIIPIVFTINELQVRFRKQHILLCSEIKPKGRGHVRVYPIDNDGNAFGEGSRSHAETLQHALTGDKGIKRRSNLCDIPNFHIIHHLDVDWKHCVPLGVCRQFANLWFDSKNHDKEFYFNAFLPEIDDYLMTIKPSKDISRTPRKMSESA</sequence>
<organism evidence="1 2">
    <name type="scientific">Cotesia congregata</name>
    <name type="common">Parasitoid wasp</name>
    <name type="synonym">Apanteles congregatus</name>
    <dbReference type="NCBI Taxonomy" id="51543"/>
    <lineage>
        <taxon>Eukaryota</taxon>
        <taxon>Metazoa</taxon>
        <taxon>Ecdysozoa</taxon>
        <taxon>Arthropoda</taxon>
        <taxon>Hexapoda</taxon>
        <taxon>Insecta</taxon>
        <taxon>Pterygota</taxon>
        <taxon>Neoptera</taxon>
        <taxon>Endopterygota</taxon>
        <taxon>Hymenoptera</taxon>
        <taxon>Apocrita</taxon>
        <taxon>Ichneumonoidea</taxon>
        <taxon>Braconidae</taxon>
        <taxon>Microgastrinae</taxon>
        <taxon>Cotesia</taxon>
    </lineage>
</organism>
<proteinExistence type="predicted"/>
<dbReference type="Proteomes" id="UP000786811">
    <property type="component" value="Unassembled WGS sequence"/>
</dbReference>
<dbReference type="PANTHER" id="PTHR46579">
    <property type="entry name" value="F5/8 TYPE C DOMAIN-CONTAINING PROTEIN-RELATED"/>
    <property type="match status" value="1"/>
</dbReference>
<dbReference type="EMBL" id="CAJNRD030001123">
    <property type="protein sequence ID" value="CAG5102892.1"/>
    <property type="molecule type" value="Genomic_DNA"/>
</dbReference>
<dbReference type="OrthoDB" id="7696251at2759"/>
<comment type="caution">
    <text evidence="1">The sequence shown here is derived from an EMBL/GenBank/DDBJ whole genome shotgun (WGS) entry which is preliminary data.</text>
</comment>
<protein>
    <submittedName>
        <fullName evidence="1">Uncharacterized protein</fullName>
    </submittedName>
</protein>
<accession>A0A8J2HLE9</accession>
<dbReference type="PANTHER" id="PTHR46579:SF1">
    <property type="entry name" value="F5_8 TYPE C DOMAIN-CONTAINING PROTEIN"/>
    <property type="match status" value="1"/>
</dbReference>